<dbReference type="AlphaFoldDB" id="A0A6A5X533"/>
<reference evidence="2" key="1">
    <citation type="journal article" date="2020" name="Stud. Mycol.">
        <title>101 Dothideomycetes genomes: a test case for predicting lifestyles and emergence of pathogens.</title>
        <authorList>
            <person name="Haridas S."/>
            <person name="Albert R."/>
            <person name="Binder M."/>
            <person name="Bloem J."/>
            <person name="Labutti K."/>
            <person name="Salamov A."/>
            <person name="Andreopoulos B."/>
            <person name="Baker S."/>
            <person name="Barry K."/>
            <person name="Bills G."/>
            <person name="Bluhm B."/>
            <person name="Cannon C."/>
            <person name="Castanera R."/>
            <person name="Culley D."/>
            <person name="Daum C."/>
            <person name="Ezra D."/>
            <person name="Gonzalez J."/>
            <person name="Henrissat B."/>
            <person name="Kuo A."/>
            <person name="Liang C."/>
            <person name="Lipzen A."/>
            <person name="Lutzoni F."/>
            <person name="Magnuson J."/>
            <person name="Mondo S."/>
            <person name="Nolan M."/>
            <person name="Ohm R."/>
            <person name="Pangilinan J."/>
            <person name="Park H.-J."/>
            <person name="Ramirez L."/>
            <person name="Alfaro M."/>
            <person name="Sun H."/>
            <person name="Tritt A."/>
            <person name="Yoshinaga Y."/>
            <person name="Zwiers L.-H."/>
            <person name="Turgeon B."/>
            <person name="Goodwin S."/>
            <person name="Spatafora J."/>
            <person name="Crous P."/>
            <person name="Grigoriev I."/>
        </authorList>
    </citation>
    <scope>NUCLEOTIDE SEQUENCE</scope>
    <source>
        <strain evidence="2">CBS 123094</strain>
    </source>
</reference>
<dbReference type="InterPro" id="IPR038305">
    <property type="entry name" value="HeLo_sf"/>
</dbReference>
<dbReference type="SUPFAM" id="SSF56112">
    <property type="entry name" value="Protein kinase-like (PK-like)"/>
    <property type="match status" value="1"/>
</dbReference>
<organism evidence="2 3">
    <name type="scientific">Amniculicola lignicola CBS 123094</name>
    <dbReference type="NCBI Taxonomy" id="1392246"/>
    <lineage>
        <taxon>Eukaryota</taxon>
        <taxon>Fungi</taxon>
        <taxon>Dikarya</taxon>
        <taxon>Ascomycota</taxon>
        <taxon>Pezizomycotina</taxon>
        <taxon>Dothideomycetes</taxon>
        <taxon>Pleosporomycetidae</taxon>
        <taxon>Pleosporales</taxon>
        <taxon>Amniculicolaceae</taxon>
        <taxon>Amniculicola</taxon>
    </lineage>
</organism>
<feature type="domain" description="Prion-inhibition and propagation HeLo" evidence="1">
    <location>
        <begin position="12"/>
        <end position="191"/>
    </location>
</feature>
<protein>
    <recommendedName>
        <fullName evidence="1">Prion-inhibition and propagation HeLo domain-containing protein</fullName>
    </recommendedName>
</protein>
<name>A0A6A5X533_9PLEO</name>
<dbReference type="Proteomes" id="UP000799779">
    <property type="component" value="Unassembled WGS sequence"/>
</dbReference>
<dbReference type="PANTHER" id="PTHR37542">
    <property type="entry name" value="HELO DOMAIN-CONTAINING PROTEIN-RELATED"/>
    <property type="match status" value="1"/>
</dbReference>
<dbReference type="EMBL" id="ML977556">
    <property type="protein sequence ID" value="KAF2007987.1"/>
    <property type="molecule type" value="Genomic_DNA"/>
</dbReference>
<evidence type="ECO:0000313" key="2">
    <source>
        <dbReference type="EMBL" id="KAF2007987.1"/>
    </source>
</evidence>
<dbReference type="Gene3D" id="1.20.120.1020">
    <property type="entry name" value="Prion-inhibition and propagation, HeLo domain"/>
    <property type="match status" value="1"/>
</dbReference>
<gene>
    <name evidence="2" type="ORF">P154DRAFT_516761</name>
</gene>
<proteinExistence type="predicted"/>
<evidence type="ECO:0000313" key="3">
    <source>
        <dbReference type="Proteomes" id="UP000799779"/>
    </source>
</evidence>
<dbReference type="InterPro" id="IPR029498">
    <property type="entry name" value="HeLo_dom"/>
</dbReference>
<keyword evidence="3" id="KW-1185">Reference proteome</keyword>
<sequence length="570" mass="63900">MDIAANTLQTLGFAGQIFTGAINGFSAYQTSSDLGRDAIELQIKLEWTRSRLDMWGTLWGLSSNAHLDSPRFKQFGMMALNHLVYINYCLDEFKTMDDLFPTLGEAGKYASTPAVSLARLGKSAEVSDVEMQALRYKLQRLQKDAGVREKALWALKDGRAMKMVETVKAMVEDLYAQFPPPEGDEGAESMLKNAYLTSERLDDLDVVAESKGVDPKLASLCALKAENLRVGAEKRSEKLLRTHDPYKIGGHVVESRLVNKDVEGRWLGTFRQDGVSYGTPVLVEYKTIAGLVMATSNVDIRIQNVARLLSMANKPVELRTLNCIGVTISRNKETVYRFIHELKYRNVWTLSDLFKTPTKENLAGLHRDKWPLEHKFALATALAKAVLHFHLAGWLHKGIRSTNIVFNFDDVDDIDLAEPYIIGFEYSRPAELGASFTETVINTNDTDDCYRHPDTQGPPTERRSFARMFDIYSLGMVLLDIGSKRSIANLRAKYLARPQTMGGWTAEGFRKWLLDEAIGGDITGLAARMGGIYTEVVRCCLSGKWKGSYKADINVSFYMEVLRPLQQCNV</sequence>
<accession>A0A6A5X533</accession>
<dbReference type="Gene3D" id="1.10.510.10">
    <property type="entry name" value="Transferase(Phosphotransferase) domain 1"/>
    <property type="match status" value="1"/>
</dbReference>
<evidence type="ECO:0000259" key="1">
    <source>
        <dbReference type="Pfam" id="PF14479"/>
    </source>
</evidence>
<dbReference type="InterPro" id="IPR011009">
    <property type="entry name" value="Kinase-like_dom_sf"/>
</dbReference>
<dbReference type="OrthoDB" id="1911848at2759"/>
<dbReference type="Pfam" id="PF14479">
    <property type="entry name" value="HeLo"/>
    <property type="match status" value="1"/>
</dbReference>
<dbReference type="PANTHER" id="PTHR37542:SF3">
    <property type="entry name" value="PRION-INHIBITION AND PROPAGATION HELO DOMAIN-CONTAINING PROTEIN"/>
    <property type="match status" value="1"/>
</dbReference>